<dbReference type="PROSITE" id="PS51682">
    <property type="entry name" value="SAM_OMT_I"/>
    <property type="match status" value="1"/>
</dbReference>
<dbReference type="InterPro" id="IPR029063">
    <property type="entry name" value="SAM-dependent_MTases_sf"/>
</dbReference>
<keyword evidence="2" id="KW-0808">Transferase</keyword>
<evidence type="ECO:0000256" key="3">
    <source>
        <dbReference type="ARBA" id="ARBA00022691"/>
    </source>
</evidence>
<sequence length="207" mass="23598">MNEHILTVIKKLETRSKLEESNQIKVNHDERMLAITEDTGQFYNLFLKAIKAKRILEVGTSVGYSTLWFADAVLDNGGVITTIEQNPSKISMSKANFEEARVEHIIENVQGEAIKILSQISDNIKAEKEKQFDFAFLDADKELNSEYFDLILPMIKVGGIIATDNILYPEKFRPMMEKFVNYVKKIPNVQTFTLDLGNGEQISMRTC</sequence>
<dbReference type="Gene3D" id="3.40.50.150">
    <property type="entry name" value="Vaccinia Virus protein VP39"/>
    <property type="match status" value="1"/>
</dbReference>
<reference evidence="4" key="1">
    <citation type="journal article" date="2015" name="Nature">
        <title>Complex archaea that bridge the gap between prokaryotes and eukaryotes.</title>
        <authorList>
            <person name="Spang A."/>
            <person name="Saw J.H."/>
            <person name="Jorgensen S.L."/>
            <person name="Zaremba-Niedzwiedzka K."/>
            <person name="Martijn J."/>
            <person name="Lind A.E."/>
            <person name="van Eijk R."/>
            <person name="Schleper C."/>
            <person name="Guy L."/>
            <person name="Ettema T.J."/>
        </authorList>
    </citation>
    <scope>NUCLEOTIDE SEQUENCE</scope>
</reference>
<dbReference type="Pfam" id="PF01596">
    <property type="entry name" value="Methyltransf_3"/>
    <property type="match status" value="1"/>
</dbReference>
<name>A0A0F9KE72_9ZZZZ</name>
<dbReference type="GO" id="GO:0008171">
    <property type="term" value="F:O-methyltransferase activity"/>
    <property type="evidence" value="ECO:0007669"/>
    <property type="project" value="InterPro"/>
</dbReference>
<dbReference type="InterPro" id="IPR002935">
    <property type="entry name" value="SAM_O-MeTrfase"/>
</dbReference>
<proteinExistence type="predicted"/>
<dbReference type="SUPFAM" id="SSF53335">
    <property type="entry name" value="S-adenosyl-L-methionine-dependent methyltransferases"/>
    <property type="match status" value="1"/>
</dbReference>
<organism evidence="4">
    <name type="scientific">marine sediment metagenome</name>
    <dbReference type="NCBI Taxonomy" id="412755"/>
    <lineage>
        <taxon>unclassified sequences</taxon>
        <taxon>metagenomes</taxon>
        <taxon>ecological metagenomes</taxon>
    </lineage>
</organism>
<evidence type="ECO:0000256" key="1">
    <source>
        <dbReference type="ARBA" id="ARBA00022603"/>
    </source>
</evidence>
<accession>A0A0F9KE72</accession>
<dbReference type="InterPro" id="IPR050362">
    <property type="entry name" value="Cation-dep_OMT"/>
</dbReference>
<gene>
    <name evidence="4" type="ORF">LCGC14_1714850</name>
</gene>
<evidence type="ECO:0008006" key="5">
    <source>
        <dbReference type="Google" id="ProtNLM"/>
    </source>
</evidence>
<dbReference type="PANTHER" id="PTHR10509:SF14">
    <property type="entry name" value="CAFFEOYL-COA O-METHYLTRANSFERASE 3-RELATED"/>
    <property type="match status" value="1"/>
</dbReference>
<dbReference type="GO" id="GO:0008757">
    <property type="term" value="F:S-adenosylmethionine-dependent methyltransferase activity"/>
    <property type="evidence" value="ECO:0007669"/>
    <property type="project" value="TreeGrafter"/>
</dbReference>
<dbReference type="EMBL" id="LAZR01015350">
    <property type="protein sequence ID" value="KKM13575.1"/>
    <property type="molecule type" value="Genomic_DNA"/>
</dbReference>
<keyword evidence="1" id="KW-0489">Methyltransferase</keyword>
<dbReference type="CDD" id="cd02440">
    <property type="entry name" value="AdoMet_MTases"/>
    <property type="match status" value="1"/>
</dbReference>
<evidence type="ECO:0000313" key="4">
    <source>
        <dbReference type="EMBL" id="KKM13575.1"/>
    </source>
</evidence>
<dbReference type="AlphaFoldDB" id="A0A0F9KE72"/>
<keyword evidence="3" id="KW-0949">S-adenosyl-L-methionine</keyword>
<protein>
    <recommendedName>
        <fullName evidence="5">O-methyltransferase</fullName>
    </recommendedName>
</protein>
<dbReference type="PANTHER" id="PTHR10509">
    <property type="entry name" value="O-METHYLTRANSFERASE-RELATED"/>
    <property type="match status" value="1"/>
</dbReference>
<dbReference type="GO" id="GO:0032259">
    <property type="term" value="P:methylation"/>
    <property type="evidence" value="ECO:0007669"/>
    <property type="project" value="UniProtKB-KW"/>
</dbReference>
<comment type="caution">
    <text evidence="4">The sequence shown here is derived from an EMBL/GenBank/DDBJ whole genome shotgun (WGS) entry which is preliminary data.</text>
</comment>
<evidence type="ECO:0000256" key="2">
    <source>
        <dbReference type="ARBA" id="ARBA00022679"/>
    </source>
</evidence>